<dbReference type="Gene3D" id="3.40.50.2300">
    <property type="match status" value="1"/>
</dbReference>
<dbReference type="InterPro" id="IPR003165">
    <property type="entry name" value="Piwi"/>
</dbReference>
<dbReference type="Gene3D" id="3.30.420.10">
    <property type="entry name" value="Ribonuclease H-like superfamily/Ribonuclease H"/>
    <property type="match status" value="1"/>
</dbReference>
<reference evidence="4 5" key="1">
    <citation type="submission" date="2012-05" db="EMBL/GenBank/DDBJ databases">
        <title>Noncontiguous Finished plasmid 1 of genome of Chamaesiphon sp. PCC 6605.</title>
        <authorList>
            <consortium name="US DOE Joint Genome Institute"/>
            <person name="Gugger M."/>
            <person name="Coursin T."/>
            <person name="Rippka R."/>
            <person name="Tandeau De Marsac N."/>
            <person name="Huntemann M."/>
            <person name="Wei C.-L."/>
            <person name="Han J."/>
            <person name="Detter J.C."/>
            <person name="Han C."/>
            <person name="Tapia R."/>
            <person name="Chen A."/>
            <person name="Kyrpides N."/>
            <person name="Mavromatis K."/>
            <person name="Markowitz V."/>
            <person name="Szeto E."/>
            <person name="Ivanova N."/>
            <person name="Pagani I."/>
            <person name="Pati A."/>
            <person name="Goodwin L."/>
            <person name="Nordberg H.P."/>
            <person name="Cantor M.N."/>
            <person name="Hua S.X."/>
            <person name="Woyke T."/>
            <person name="Kerfeld C.A."/>
        </authorList>
    </citation>
    <scope>NUCLEOTIDE SEQUENCE [LARGE SCALE GENOMIC DNA]</scope>
    <source>
        <strain evidence="5">ATCC 27169 / PCC 6605</strain>
        <plasmid evidence="5">Plasmid pCHA6605.01</plasmid>
    </source>
</reference>
<feature type="domain" description="Piwi" evidence="3">
    <location>
        <begin position="447"/>
        <end position="729"/>
    </location>
</feature>
<dbReference type="KEGG" id="cmp:Cha6605_6317"/>
<keyword evidence="4" id="KW-0614">Plasmid</keyword>
<dbReference type="EMBL" id="CP003601">
    <property type="protein sequence ID" value="AFY97140.1"/>
    <property type="molecule type" value="Genomic_DNA"/>
</dbReference>
<dbReference type="PROSITE" id="PS50822">
    <property type="entry name" value="PIWI"/>
    <property type="match status" value="1"/>
</dbReference>
<proteinExistence type="inferred from homology"/>
<dbReference type="AlphaFoldDB" id="K9UQR0"/>
<dbReference type="RefSeq" id="WP_015329024.1">
    <property type="nucleotide sequence ID" value="NC_020053.1"/>
</dbReference>
<evidence type="ECO:0000313" key="5">
    <source>
        <dbReference type="Proteomes" id="UP000010366"/>
    </source>
</evidence>
<protein>
    <recommendedName>
        <fullName evidence="2">Protein argonaute</fullName>
    </recommendedName>
</protein>
<evidence type="ECO:0000313" key="4">
    <source>
        <dbReference type="EMBL" id="AFY97140.1"/>
    </source>
</evidence>
<sequence>MASTPHNPQSDRNFLAEVSLLKYQAQTLKFTSYRLPPNLDLQIGKKLSYRLARHFPGVVVIWHEEIFHVLARLDGNIPSLDDWNIALQAARQELGTDSSCGKLQQIKNSQPTAAIIALLAREILRVEPPFIPKKIPSDRKVKIVRRAIVDREIFRYQDLEYPALSLTSHSPITSSDNLADFIKKHPYRQNLEKLLINLQVETVDNNSKATIVAIVGTMSEYREQLIAKVRGGASRQAIEKAPDDEPVVAVEFSSSKDKYYYALAALCPLITSKTAEQLELDWGKLTKATKIDYRERQELLTEYKDKAIKALMPYGIQLNKSSINHESFFWKPINPIEDTELLFGKGKIYPYKDIIKGLTAGGIYRRSQRISSDLPISIATIDLIQSNSSSDRFMSEVEQQLKKFWCKFIRIDADRSNKISIENLDSPKGRAELDERLEDLLIPTPDLVFIFLPQSDRDRDDEDGGSLYYRIYEKLLNRGIATQFIYEKSLRNVEPKHILNQVMPGVLAKLGHSPFVLAEPMEIADVFIGLDVSRKTKLKLSGTTSACAGVCFYGKQGEFLRAKSEDGIIEGEEIPRRFLEKLLPASDIKGKTVAIYRDGRFCGNEAQYLADWAAAIGAKFILIECCKSGCPRLYNLANGRLQAPDRGVALKLSNREAILVTTKVELKVGVPRPIRLNIRPEGHQVAIEEVLETTLKLTLLHYGALKPPKLPVMLNGAHRLAKLRLRGIYLVEMFRQFWL</sequence>
<dbReference type="Proteomes" id="UP000010366">
    <property type="component" value="Plasmid pCHA6605.01"/>
</dbReference>
<dbReference type="GO" id="GO:0003676">
    <property type="term" value="F:nucleic acid binding"/>
    <property type="evidence" value="ECO:0007669"/>
    <property type="project" value="InterPro"/>
</dbReference>
<dbReference type="eggNOG" id="COG1431">
    <property type="taxonomic scope" value="Bacteria"/>
</dbReference>
<dbReference type="OrthoDB" id="436401at2"/>
<keyword evidence="5" id="KW-1185">Reference proteome</keyword>
<dbReference type="SUPFAM" id="SSF53098">
    <property type="entry name" value="Ribonuclease H-like"/>
    <property type="match status" value="1"/>
</dbReference>
<dbReference type="SMART" id="SM00950">
    <property type="entry name" value="Piwi"/>
    <property type="match status" value="1"/>
</dbReference>
<accession>K9UQR0</accession>
<evidence type="ECO:0000256" key="2">
    <source>
        <dbReference type="ARBA" id="ARBA00035032"/>
    </source>
</evidence>
<dbReference type="PATRIC" id="fig|1173020.3.peg.7240"/>
<dbReference type="InterPro" id="IPR012337">
    <property type="entry name" value="RNaseH-like_sf"/>
</dbReference>
<evidence type="ECO:0000256" key="1">
    <source>
        <dbReference type="ARBA" id="ARBA00035012"/>
    </source>
</evidence>
<dbReference type="InterPro" id="IPR036397">
    <property type="entry name" value="RNaseH_sf"/>
</dbReference>
<name>K9UQR0_CHAP6</name>
<geneLocation type="plasmid" evidence="4 5">
    <name>pCHA6605.01</name>
</geneLocation>
<evidence type="ECO:0000259" key="3">
    <source>
        <dbReference type="PROSITE" id="PS50822"/>
    </source>
</evidence>
<dbReference type="Pfam" id="PF02171">
    <property type="entry name" value="Piwi"/>
    <property type="match status" value="1"/>
</dbReference>
<dbReference type="HOGENOM" id="CLU_372063_0_0_3"/>
<organism evidence="4 5">
    <name type="scientific">Chamaesiphon minutus (strain ATCC 27169 / PCC 6605)</name>
    <dbReference type="NCBI Taxonomy" id="1173020"/>
    <lineage>
        <taxon>Bacteria</taxon>
        <taxon>Bacillati</taxon>
        <taxon>Cyanobacteriota</taxon>
        <taxon>Cyanophyceae</taxon>
        <taxon>Gomontiellales</taxon>
        <taxon>Chamaesiphonaceae</taxon>
        <taxon>Chamaesiphon</taxon>
    </lineage>
</organism>
<comment type="similarity">
    <text evidence="1">Belongs to the argonaute family. Long pAgo subfamily.</text>
</comment>
<gene>
    <name evidence="4" type="ORF">Cha6605_6317</name>
</gene>